<proteinExistence type="predicted"/>
<dbReference type="OrthoDB" id="6622399at2759"/>
<organism evidence="1 2">
    <name type="scientific">Coptotermes formosanus</name>
    <name type="common">Formosan subterranean termite</name>
    <dbReference type="NCBI Taxonomy" id="36987"/>
    <lineage>
        <taxon>Eukaryota</taxon>
        <taxon>Metazoa</taxon>
        <taxon>Ecdysozoa</taxon>
        <taxon>Arthropoda</taxon>
        <taxon>Hexapoda</taxon>
        <taxon>Insecta</taxon>
        <taxon>Pterygota</taxon>
        <taxon>Neoptera</taxon>
        <taxon>Polyneoptera</taxon>
        <taxon>Dictyoptera</taxon>
        <taxon>Blattodea</taxon>
        <taxon>Blattoidea</taxon>
        <taxon>Termitoidae</taxon>
        <taxon>Rhinotermitidae</taxon>
        <taxon>Coptotermes</taxon>
    </lineage>
</organism>
<dbReference type="AlphaFoldDB" id="A0A6L2PSW9"/>
<dbReference type="PANTHER" id="PTHR46060">
    <property type="entry name" value="MARINER MOS1 TRANSPOSASE-LIKE PROTEIN"/>
    <property type="match status" value="1"/>
</dbReference>
<protein>
    <recommendedName>
        <fullName evidence="3">Histone-lysine N-methyltransferase SETMAR</fullName>
    </recommendedName>
</protein>
<keyword evidence="2" id="KW-1185">Reference proteome</keyword>
<dbReference type="InterPro" id="IPR052709">
    <property type="entry name" value="Transposase-MT_Hybrid"/>
</dbReference>
<evidence type="ECO:0008006" key="3">
    <source>
        <dbReference type="Google" id="ProtNLM"/>
    </source>
</evidence>
<evidence type="ECO:0000313" key="1">
    <source>
        <dbReference type="EMBL" id="GFG33718.1"/>
    </source>
</evidence>
<dbReference type="InterPro" id="IPR036397">
    <property type="entry name" value="RNaseH_sf"/>
</dbReference>
<comment type="caution">
    <text evidence="1">The sequence shown here is derived from an EMBL/GenBank/DDBJ whole genome shotgun (WGS) entry which is preliminary data.</text>
</comment>
<evidence type="ECO:0000313" key="2">
    <source>
        <dbReference type="Proteomes" id="UP000502823"/>
    </source>
</evidence>
<dbReference type="InParanoid" id="A0A6L2PSW9"/>
<gene>
    <name evidence="1" type="ORF">Cfor_08584</name>
</gene>
<sequence>MTCPELHIKRTAKFTCVVRLLTKQKTICLHPLRMYHFAACQHDFLLRGYGCVFVNKKLLEMLIRKQAQKNCKGGRVGTVDEPRSGRPIEVSTGALKERVEEMILSDRRININEISHTLNELKPAVRTKRRGLLSEGTVMQHDNAGPHSARLTPETIQRLGWEFLPDPADSRDLATSDYHLFGSLKSALRGRKFDDNDDRKEVVQVWLTGQPKEFYATGIKKLVDKWDKCIRVEGDYVEK</sequence>
<dbReference type="GO" id="GO:0003676">
    <property type="term" value="F:nucleic acid binding"/>
    <property type="evidence" value="ECO:0007669"/>
    <property type="project" value="InterPro"/>
</dbReference>
<dbReference type="EMBL" id="BLKM01005240">
    <property type="protein sequence ID" value="GFG33718.1"/>
    <property type="molecule type" value="Genomic_DNA"/>
</dbReference>
<accession>A0A6L2PSW9</accession>
<reference evidence="2" key="1">
    <citation type="submission" date="2020-01" db="EMBL/GenBank/DDBJ databases">
        <title>Draft genome sequence of the Termite Coptotermes fromosanus.</title>
        <authorList>
            <person name="Itakura S."/>
            <person name="Yosikawa Y."/>
            <person name="Umezawa K."/>
        </authorList>
    </citation>
    <scope>NUCLEOTIDE SEQUENCE [LARGE SCALE GENOMIC DNA]</scope>
</reference>
<name>A0A6L2PSW9_COPFO</name>
<dbReference type="Gene3D" id="3.30.420.10">
    <property type="entry name" value="Ribonuclease H-like superfamily/Ribonuclease H"/>
    <property type="match status" value="1"/>
</dbReference>
<dbReference type="PANTHER" id="PTHR46060:SF1">
    <property type="entry name" value="MARINER MOS1 TRANSPOSASE-LIKE PROTEIN"/>
    <property type="match status" value="1"/>
</dbReference>
<dbReference type="Proteomes" id="UP000502823">
    <property type="component" value="Unassembled WGS sequence"/>
</dbReference>